<dbReference type="AlphaFoldDB" id="A0AAP9MCH1"/>
<reference evidence="1 2" key="1">
    <citation type="submission" date="2020-02" db="EMBL/GenBank/DDBJ databases">
        <authorList>
            <person name="Kociolek L.K."/>
            <person name="Ozer E.A."/>
        </authorList>
    </citation>
    <scope>NUCLEOTIDE SEQUENCE [LARGE SCALE GENOMIC DNA]</scope>
    <source>
        <strain evidence="1 2">ATCC 14501</strain>
    </source>
</reference>
<dbReference type="Proteomes" id="UP000503330">
    <property type="component" value="Chromosome"/>
</dbReference>
<dbReference type="GO" id="GO:0003677">
    <property type="term" value="F:DNA binding"/>
    <property type="evidence" value="ECO:0007669"/>
    <property type="project" value="InterPro"/>
</dbReference>
<organism evidence="1 2">
    <name type="scientific">Clostridium innocuum</name>
    <dbReference type="NCBI Taxonomy" id="1522"/>
    <lineage>
        <taxon>Bacteria</taxon>
        <taxon>Bacillati</taxon>
        <taxon>Bacillota</taxon>
        <taxon>Clostridia</taxon>
        <taxon>Eubacteriales</taxon>
        <taxon>Clostridiaceae</taxon>
        <taxon>Clostridium</taxon>
    </lineage>
</organism>
<dbReference type="GeneID" id="61923990"/>
<name>A0AAP9MCH1_CLOIN</name>
<dbReference type="GO" id="GO:0000150">
    <property type="term" value="F:DNA strand exchange activity"/>
    <property type="evidence" value="ECO:0007669"/>
    <property type="project" value="InterPro"/>
</dbReference>
<evidence type="ECO:0000313" key="2">
    <source>
        <dbReference type="Proteomes" id="UP000503330"/>
    </source>
</evidence>
<dbReference type="RefSeq" id="WP_002606794.1">
    <property type="nucleotide sequence ID" value="NZ_CABHIW010000013.1"/>
</dbReference>
<dbReference type="EMBL" id="CP048838">
    <property type="protein sequence ID" value="QJA01009.1"/>
    <property type="molecule type" value="Genomic_DNA"/>
</dbReference>
<evidence type="ECO:0000313" key="1">
    <source>
        <dbReference type="EMBL" id="QJA01009.1"/>
    </source>
</evidence>
<protein>
    <submittedName>
        <fullName evidence="1">Uncharacterized protein</fullName>
    </submittedName>
</protein>
<sequence>MQSHADIVVKDMSRLEHDYLKVSYYTEVAFPEAEVRFITTNNGVDNANQQDSDFIPFLNIINEWYAKDTSKKIKAVFKAKGESEKPLCTNLPYGYMKDPENKKHWINDEPTAEVVRHIFDLCIEGFGPS</sequence>
<dbReference type="SUPFAM" id="SSF53041">
    <property type="entry name" value="Resolvase-like"/>
    <property type="match status" value="1"/>
</dbReference>
<gene>
    <name evidence="1" type="ORF">G4D54_00595</name>
</gene>
<proteinExistence type="predicted"/>
<dbReference type="InterPro" id="IPR038109">
    <property type="entry name" value="DNA_bind_recomb_sf"/>
</dbReference>
<dbReference type="InterPro" id="IPR036162">
    <property type="entry name" value="Resolvase-like_N_sf"/>
</dbReference>
<dbReference type="Gene3D" id="3.90.1750.20">
    <property type="entry name" value="Putative Large Serine Recombinase, Chain B, Domain 2"/>
    <property type="match status" value="1"/>
</dbReference>
<dbReference type="Gene3D" id="3.40.50.1390">
    <property type="entry name" value="Resolvase, N-terminal catalytic domain"/>
    <property type="match status" value="1"/>
</dbReference>
<accession>A0AAP9MCH1</accession>